<keyword evidence="2" id="KW-1185">Reference proteome</keyword>
<reference evidence="2" key="1">
    <citation type="journal article" date="2014" name="Science">
        <title>Ancient hybridizations among the ancestral genomes of bread wheat.</title>
        <authorList>
            <consortium name="International Wheat Genome Sequencing Consortium,"/>
            <person name="Marcussen T."/>
            <person name="Sandve S.R."/>
            <person name="Heier L."/>
            <person name="Spannagl M."/>
            <person name="Pfeifer M."/>
            <person name="Jakobsen K.S."/>
            <person name="Wulff B.B."/>
            <person name="Steuernagel B."/>
            <person name="Mayer K.F."/>
            <person name="Olsen O.A."/>
        </authorList>
    </citation>
    <scope>NUCLEOTIDE SEQUENCE [LARGE SCALE GENOMIC DNA]</scope>
    <source>
        <strain evidence="2">cv. AL8/78</strain>
    </source>
</reference>
<evidence type="ECO:0000313" key="1">
    <source>
        <dbReference type="EnsemblPlants" id="AET7Gv21346500.3"/>
    </source>
</evidence>
<dbReference type="Proteomes" id="UP000015105">
    <property type="component" value="Chromosome 7D"/>
</dbReference>
<organism evidence="1 2">
    <name type="scientific">Aegilops tauschii subsp. strangulata</name>
    <name type="common">Goatgrass</name>
    <dbReference type="NCBI Taxonomy" id="200361"/>
    <lineage>
        <taxon>Eukaryota</taxon>
        <taxon>Viridiplantae</taxon>
        <taxon>Streptophyta</taxon>
        <taxon>Embryophyta</taxon>
        <taxon>Tracheophyta</taxon>
        <taxon>Spermatophyta</taxon>
        <taxon>Magnoliopsida</taxon>
        <taxon>Liliopsida</taxon>
        <taxon>Poales</taxon>
        <taxon>Poaceae</taxon>
        <taxon>BOP clade</taxon>
        <taxon>Pooideae</taxon>
        <taxon>Triticodae</taxon>
        <taxon>Triticeae</taxon>
        <taxon>Triticinae</taxon>
        <taxon>Aegilops</taxon>
    </lineage>
</organism>
<dbReference type="Gramene" id="AET7Gv21346500.3">
    <property type="protein sequence ID" value="AET7Gv21346500.3"/>
    <property type="gene ID" value="AET7Gv21346500"/>
</dbReference>
<reference evidence="2" key="2">
    <citation type="journal article" date="2017" name="Nat. Plants">
        <title>The Aegilops tauschii genome reveals multiple impacts of transposons.</title>
        <authorList>
            <person name="Zhao G."/>
            <person name="Zou C."/>
            <person name="Li K."/>
            <person name="Wang K."/>
            <person name="Li T."/>
            <person name="Gao L."/>
            <person name="Zhang X."/>
            <person name="Wang H."/>
            <person name="Yang Z."/>
            <person name="Liu X."/>
            <person name="Jiang W."/>
            <person name="Mao L."/>
            <person name="Kong X."/>
            <person name="Jiao Y."/>
            <person name="Jia J."/>
        </authorList>
    </citation>
    <scope>NUCLEOTIDE SEQUENCE [LARGE SCALE GENOMIC DNA]</scope>
    <source>
        <strain evidence="2">cv. AL8/78</strain>
    </source>
</reference>
<dbReference type="EnsemblPlants" id="AET7Gv21346500.3">
    <property type="protein sequence ID" value="AET7Gv21346500.3"/>
    <property type="gene ID" value="AET7Gv21346500"/>
</dbReference>
<evidence type="ECO:0000313" key="2">
    <source>
        <dbReference type="Proteomes" id="UP000015105"/>
    </source>
</evidence>
<dbReference type="AlphaFoldDB" id="A0A453TD20"/>
<reference evidence="1" key="4">
    <citation type="submission" date="2019-03" db="UniProtKB">
        <authorList>
            <consortium name="EnsemblPlants"/>
        </authorList>
    </citation>
    <scope>IDENTIFICATION</scope>
</reference>
<proteinExistence type="predicted"/>
<reference evidence="1" key="5">
    <citation type="journal article" date="2021" name="G3 (Bethesda)">
        <title>Aegilops tauschii genome assembly Aet v5.0 features greater sequence contiguity and improved annotation.</title>
        <authorList>
            <person name="Wang L."/>
            <person name="Zhu T."/>
            <person name="Rodriguez J.C."/>
            <person name="Deal K.R."/>
            <person name="Dubcovsky J."/>
            <person name="McGuire P.E."/>
            <person name="Lux T."/>
            <person name="Spannagl M."/>
            <person name="Mayer K.F.X."/>
            <person name="Baldrich P."/>
            <person name="Meyers B.C."/>
            <person name="Huo N."/>
            <person name="Gu Y.Q."/>
            <person name="Zhou H."/>
            <person name="Devos K.M."/>
            <person name="Bennetzen J.L."/>
            <person name="Unver T."/>
            <person name="Budak H."/>
            <person name="Gulick P.J."/>
            <person name="Galiba G."/>
            <person name="Kalapos B."/>
            <person name="Nelson D.R."/>
            <person name="Li P."/>
            <person name="You F.M."/>
            <person name="Luo M.C."/>
            <person name="Dvorak J."/>
        </authorList>
    </citation>
    <scope>NUCLEOTIDE SEQUENCE [LARGE SCALE GENOMIC DNA]</scope>
    <source>
        <strain evidence="1">cv. AL8/78</strain>
    </source>
</reference>
<sequence length="52" mass="6066">MSSLASCFGLAWAIYTWSWMADVQDCADVVRYVCISMNVSRIWCQQVEFEQH</sequence>
<protein>
    <submittedName>
        <fullName evidence="1">Uncharacterized protein</fullName>
    </submittedName>
</protein>
<name>A0A453TD20_AEGTS</name>
<reference evidence="1" key="3">
    <citation type="journal article" date="2017" name="Nature">
        <title>Genome sequence of the progenitor of the wheat D genome Aegilops tauschii.</title>
        <authorList>
            <person name="Luo M.C."/>
            <person name="Gu Y.Q."/>
            <person name="Puiu D."/>
            <person name="Wang H."/>
            <person name="Twardziok S.O."/>
            <person name="Deal K.R."/>
            <person name="Huo N."/>
            <person name="Zhu T."/>
            <person name="Wang L."/>
            <person name="Wang Y."/>
            <person name="McGuire P.E."/>
            <person name="Liu S."/>
            <person name="Long H."/>
            <person name="Ramasamy R.K."/>
            <person name="Rodriguez J.C."/>
            <person name="Van S.L."/>
            <person name="Yuan L."/>
            <person name="Wang Z."/>
            <person name="Xia Z."/>
            <person name="Xiao L."/>
            <person name="Anderson O.D."/>
            <person name="Ouyang S."/>
            <person name="Liang Y."/>
            <person name="Zimin A.V."/>
            <person name="Pertea G."/>
            <person name="Qi P."/>
            <person name="Bennetzen J.L."/>
            <person name="Dai X."/>
            <person name="Dawson M.W."/>
            <person name="Muller H.G."/>
            <person name="Kugler K."/>
            <person name="Rivarola-Duarte L."/>
            <person name="Spannagl M."/>
            <person name="Mayer K.F.X."/>
            <person name="Lu F.H."/>
            <person name="Bevan M.W."/>
            <person name="Leroy P."/>
            <person name="Li P."/>
            <person name="You F.M."/>
            <person name="Sun Q."/>
            <person name="Liu Z."/>
            <person name="Lyons E."/>
            <person name="Wicker T."/>
            <person name="Salzberg S.L."/>
            <person name="Devos K.M."/>
            <person name="Dvorak J."/>
        </authorList>
    </citation>
    <scope>NUCLEOTIDE SEQUENCE [LARGE SCALE GENOMIC DNA]</scope>
    <source>
        <strain evidence="1">cv. AL8/78</strain>
    </source>
</reference>
<accession>A0A453TD20</accession>